<organism evidence="2 3">
    <name type="scientific">Thalassotalea marina</name>
    <dbReference type="NCBI Taxonomy" id="1673741"/>
    <lineage>
        <taxon>Bacteria</taxon>
        <taxon>Pseudomonadati</taxon>
        <taxon>Pseudomonadota</taxon>
        <taxon>Gammaproteobacteria</taxon>
        <taxon>Alteromonadales</taxon>
        <taxon>Colwelliaceae</taxon>
        <taxon>Thalassotalea</taxon>
    </lineage>
</organism>
<protein>
    <submittedName>
        <fullName evidence="2">Uncharacterized protein</fullName>
    </submittedName>
</protein>
<dbReference type="Proteomes" id="UP000623842">
    <property type="component" value="Unassembled WGS sequence"/>
</dbReference>
<dbReference type="EMBL" id="BNCK01000001">
    <property type="protein sequence ID" value="GHF78262.1"/>
    <property type="molecule type" value="Genomic_DNA"/>
</dbReference>
<feature type="signal peptide" evidence="1">
    <location>
        <begin position="1"/>
        <end position="25"/>
    </location>
</feature>
<reference evidence="2" key="2">
    <citation type="submission" date="2020-09" db="EMBL/GenBank/DDBJ databases">
        <authorList>
            <person name="Sun Q."/>
            <person name="Kim S."/>
        </authorList>
    </citation>
    <scope>NUCLEOTIDE SEQUENCE</scope>
    <source>
        <strain evidence="2">KCTC 42731</strain>
    </source>
</reference>
<reference evidence="2" key="1">
    <citation type="journal article" date="2014" name="Int. J. Syst. Evol. Microbiol.">
        <title>Complete genome sequence of Corynebacterium casei LMG S-19264T (=DSM 44701T), isolated from a smear-ripened cheese.</title>
        <authorList>
            <consortium name="US DOE Joint Genome Institute (JGI-PGF)"/>
            <person name="Walter F."/>
            <person name="Albersmeier A."/>
            <person name="Kalinowski J."/>
            <person name="Ruckert C."/>
        </authorList>
    </citation>
    <scope>NUCLEOTIDE SEQUENCE</scope>
    <source>
        <strain evidence="2">KCTC 42731</strain>
    </source>
</reference>
<comment type="caution">
    <text evidence="2">The sequence shown here is derived from an EMBL/GenBank/DDBJ whole genome shotgun (WGS) entry which is preliminary data.</text>
</comment>
<evidence type="ECO:0000313" key="2">
    <source>
        <dbReference type="EMBL" id="GHF78262.1"/>
    </source>
</evidence>
<gene>
    <name evidence="2" type="ORF">GCM10017161_01630</name>
</gene>
<dbReference type="AlphaFoldDB" id="A0A919EHA1"/>
<accession>A0A919EHA1</accession>
<sequence>MKKLLSRKSTLFSLSLLLGAGASYATTCEEDCERIARQEQAVMCAGQAGASACASSEPLFNYLYNQCLQNYCSN</sequence>
<keyword evidence="1" id="KW-0732">Signal</keyword>
<proteinExistence type="predicted"/>
<feature type="chain" id="PRO_5037747562" evidence="1">
    <location>
        <begin position="26"/>
        <end position="74"/>
    </location>
</feature>
<dbReference type="RefSeq" id="WP_189766824.1">
    <property type="nucleotide sequence ID" value="NZ_BNCK01000001.1"/>
</dbReference>
<evidence type="ECO:0000313" key="3">
    <source>
        <dbReference type="Proteomes" id="UP000623842"/>
    </source>
</evidence>
<name>A0A919EHA1_9GAMM</name>
<evidence type="ECO:0000256" key="1">
    <source>
        <dbReference type="SAM" id="SignalP"/>
    </source>
</evidence>
<keyword evidence="3" id="KW-1185">Reference proteome</keyword>